<dbReference type="OMA" id="AVYSVWA"/>
<protein>
    <submittedName>
        <fullName evidence="1">Cyclic phosphodiesterase</fullName>
    </submittedName>
</protein>
<dbReference type="InterPro" id="IPR012386">
    <property type="entry name" value="Cyclic-nucl_3Pdiesterase"/>
</dbReference>
<evidence type="ECO:0000313" key="1">
    <source>
        <dbReference type="EMBL" id="KMZ75620.1"/>
    </source>
</evidence>
<dbReference type="Proteomes" id="UP000036987">
    <property type="component" value="Unassembled WGS sequence"/>
</dbReference>
<accession>A0A0K9Q5A4</accession>
<comment type="caution">
    <text evidence="1">The sequence shown here is derived from an EMBL/GenBank/DDBJ whole genome shotgun (WGS) entry which is preliminary data.</text>
</comment>
<dbReference type="PANTHER" id="PTHR28141:SF1">
    <property type="entry name" value="2',3'-CYCLIC-NUCLEOTIDE 3'-PHOSPHODIESTERASE"/>
    <property type="match status" value="1"/>
</dbReference>
<reference evidence="2" key="1">
    <citation type="journal article" date="2016" name="Nature">
        <title>The genome of the seagrass Zostera marina reveals angiosperm adaptation to the sea.</title>
        <authorList>
            <person name="Olsen J.L."/>
            <person name="Rouze P."/>
            <person name="Verhelst B."/>
            <person name="Lin Y.-C."/>
            <person name="Bayer T."/>
            <person name="Collen J."/>
            <person name="Dattolo E."/>
            <person name="De Paoli E."/>
            <person name="Dittami S."/>
            <person name="Maumus F."/>
            <person name="Michel G."/>
            <person name="Kersting A."/>
            <person name="Lauritano C."/>
            <person name="Lohaus R."/>
            <person name="Toepel M."/>
            <person name="Tonon T."/>
            <person name="Vanneste K."/>
            <person name="Amirebrahimi M."/>
            <person name="Brakel J."/>
            <person name="Bostroem C."/>
            <person name="Chovatia M."/>
            <person name="Grimwood J."/>
            <person name="Jenkins J.W."/>
            <person name="Jueterbock A."/>
            <person name="Mraz A."/>
            <person name="Stam W.T."/>
            <person name="Tice H."/>
            <person name="Bornberg-Bauer E."/>
            <person name="Green P.J."/>
            <person name="Pearson G.A."/>
            <person name="Procaccini G."/>
            <person name="Duarte C.M."/>
            <person name="Schmutz J."/>
            <person name="Reusch T.B.H."/>
            <person name="Van de Peer Y."/>
        </authorList>
    </citation>
    <scope>NUCLEOTIDE SEQUENCE [LARGE SCALE GENOMIC DNA]</scope>
    <source>
        <strain evidence="2">cv. Finnish</strain>
    </source>
</reference>
<dbReference type="AlphaFoldDB" id="A0A0K9Q5A4"/>
<dbReference type="Pfam" id="PF07823">
    <property type="entry name" value="CPDase"/>
    <property type="match status" value="1"/>
</dbReference>
<dbReference type="FunFam" id="3.90.1140.10:FF:000007">
    <property type="entry name" value="Cyclic phosphodiesterase"/>
    <property type="match status" value="1"/>
</dbReference>
<dbReference type="GO" id="GO:0009187">
    <property type="term" value="P:cyclic nucleotide metabolic process"/>
    <property type="evidence" value="ECO:0000318"/>
    <property type="project" value="GO_Central"/>
</dbReference>
<dbReference type="Gene3D" id="3.90.1140.10">
    <property type="entry name" value="Cyclic phosphodiesterase"/>
    <property type="match status" value="1"/>
</dbReference>
<evidence type="ECO:0000313" key="2">
    <source>
        <dbReference type="Proteomes" id="UP000036987"/>
    </source>
</evidence>
<dbReference type="SUPFAM" id="SSF55144">
    <property type="entry name" value="LigT-like"/>
    <property type="match status" value="1"/>
</dbReference>
<name>A0A0K9Q5A4_ZOSMR</name>
<proteinExistence type="predicted"/>
<dbReference type="EMBL" id="LFYR01000145">
    <property type="protein sequence ID" value="KMZ75620.1"/>
    <property type="molecule type" value="Genomic_DNA"/>
</dbReference>
<keyword evidence="2" id="KW-1185">Reference proteome</keyword>
<dbReference type="GO" id="GO:0004113">
    <property type="term" value="F:2',3'-cyclic-nucleotide 3'-phosphodiesterase activity"/>
    <property type="evidence" value="ECO:0000318"/>
    <property type="project" value="GO_Central"/>
</dbReference>
<sequence>MASMEEKEEIYSVWALPPEEQGVGRRLKDLMSSLRSEFDAPDFEPHITVVSCFRQTRSEALRRFQASCLDLKPYTAGVTGIDRGTFFYQCVFLLIDPTDEVVETSNRCCAHQDLESNAEYMPHLSLLYGDLSEEEKKRAVEMVGGFEKSIVGLRFEVVELGLYKVDLDDKTLKSWVKIASCDLRSPSA</sequence>
<dbReference type="OrthoDB" id="514292at2759"/>
<organism evidence="1 2">
    <name type="scientific">Zostera marina</name>
    <name type="common">Eelgrass</name>
    <dbReference type="NCBI Taxonomy" id="29655"/>
    <lineage>
        <taxon>Eukaryota</taxon>
        <taxon>Viridiplantae</taxon>
        <taxon>Streptophyta</taxon>
        <taxon>Embryophyta</taxon>
        <taxon>Tracheophyta</taxon>
        <taxon>Spermatophyta</taxon>
        <taxon>Magnoliopsida</taxon>
        <taxon>Liliopsida</taxon>
        <taxon>Zosteraceae</taxon>
        <taxon>Zostera</taxon>
    </lineage>
</organism>
<dbReference type="STRING" id="29655.A0A0K9Q5A4"/>
<dbReference type="InterPro" id="IPR009097">
    <property type="entry name" value="Cyclic_Pdiesterase"/>
</dbReference>
<dbReference type="PANTHER" id="PTHR28141">
    <property type="entry name" value="2',3'-CYCLIC-NUCLEOTIDE 3'-PHOSPHODIESTERASE"/>
    <property type="match status" value="1"/>
</dbReference>
<gene>
    <name evidence="1" type="ORF">ZOSMA_112G00360</name>
</gene>